<reference evidence="1" key="1">
    <citation type="submission" date="2021-06" db="EMBL/GenBank/DDBJ databases">
        <authorList>
            <person name="Kallberg Y."/>
            <person name="Tangrot J."/>
            <person name="Rosling A."/>
        </authorList>
    </citation>
    <scope>NUCLEOTIDE SEQUENCE</scope>
    <source>
        <strain evidence="1">28 12/20/2015</strain>
    </source>
</reference>
<name>A0ACA9N792_9GLOM</name>
<organism evidence="1 2">
    <name type="scientific">Cetraspora pellucida</name>
    <dbReference type="NCBI Taxonomy" id="1433469"/>
    <lineage>
        <taxon>Eukaryota</taxon>
        <taxon>Fungi</taxon>
        <taxon>Fungi incertae sedis</taxon>
        <taxon>Mucoromycota</taxon>
        <taxon>Glomeromycotina</taxon>
        <taxon>Glomeromycetes</taxon>
        <taxon>Diversisporales</taxon>
        <taxon>Gigasporaceae</taxon>
        <taxon>Cetraspora</taxon>
    </lineage>
</organism>
<feature type="non-terminal residue" evidence="1">
    <location>
        <position position="1"/>
    </location>
</feature>
<comment type="caution">
    <text evidence="1">The sequence shown here is derived from an EMBL/GenBank/DDBJ whole genome shotgun (WGS) entry which is preliminary data.</text>
</comment>
<evidence type="ECO:0000313" key="1">
    <source>
        <dbReference type="EMBL" id="CAG8639205.1"/>
    </source>
</evidence>
<dbReference type="EMBL" id="CAJVPW010012844">
    <property type="protein sequence ID" value="CAG8639205.1"/>
    <property type="molecule type" value="Genomic_DNA"/>
</dbReference>
<accession>A0ACA9N792</accession>
<gene>
    <name evidence="1" type="ORF">SPELUC_LOCUS8499</name>
</gene>
<proteinExistence type="predicted"/>
<dbReference type="Proteomes" id="UP000789366">
    <property type="component" value="Unassembled WGS sequence"/>
</dbReference>
<sequence length="330" mass="37759">GCWYRFSGEKSNIIWEWTTFFGWIDASILYCGIVIIMVVRKLKFVAKQTDDVDFSLVSRLSSHPPLINKAVISSVVRRVMWYPVVPVAQIFCSFFETCKYVNHSVPPPIMISCFIGMSLQGLLNAIVFSQDIAVTRAFQAVKLQWWITNVNFYESHYPHRSYNKAITDKFSALGKCNDYVELKALNCNHADIIKNIIINDDDISQPSFLEWLRYMLLIKLFSPPKSSINSFGKNDSKQDIILDNQDDGQDIHLILLKPVHLNDSFQISSDPLIGSSENYQTNQTNINNINNTNVVGNFKVNGDEGRINIMNINGEPTKRVSEEFKMLKRL</sequence>
<protein>
    <submittedName>
        <fullName evidence="1">5894_t:CDS:1</fullName>
    </submittedName>
</protein>
<evidence type="ECO:0000313" key="2">
    <source>
        <dbReference type="Proteomes" id="UP000789366"/>
    </source>
</evidence>
<keyword evidence="2" id="KW-1185">Reference proteome</keyword>